<feature type="chain" id="PRO_5012137062" description="Membrane metalloprotease" evidence="1">
    <location>
        <begin position="20"/>
        <end position="263"/>
    </location>
</feature>
<dbReference type="InterPro" id="IPR024079">
    <property type="entry name" value="MetalloPept_cat_dom_sf"/>
</dbReference>
<evidence type="ECO:0008006" key="4">
    <source>
        <dbReference type="Google" id="ProtNLM"/>
    </source>
</evidence>
<evidence type="ECO:0000313" key="2">
    <source>
        <dbReference type="EMBL" id="SFZ89199.1"/>
    </source>
</evidence>
<keyword evidence="1" id="KW-0732">Signal</keyword>
<gene>
    <name evidence="2" type="ORF">SAMN05428642_10131</name>
</gene>
<reference evidence="2 3" key="1">
    <citation type="submission" date="2016-10" db="EMBL/GenBank/DDBJ databases">
        <authorList>
            <person name="de Groot N.N."/>
        </authorList>
    </citation>
    <scope>NUCLEOTIDE SEQUENCE [LARGE SCALE GENOMIC DNA]</scope>
    <source>
        <strain evidence="2 3">DSM 18180</strain>
    </source>
</reference>
<feature type="signal peptide" evidence="1">
    <location>
        <begin position="1"/>
        <end position="19"/>
    </location>
</feature>
<proteinExistence type="predicted"/>
<organism evidence="2 3">
    <name type="scientific">Flaviramulus basaltis</name>
    <dbReference type="NCBI Taxonomy" id="369401"/>
    <lineage>
        <taxon>Bacteria</taxon>
        <taxon>Pseudomonadati</taxon>
        <taxon>Bacteroidota</taxon>
        <taxon>Flavobacteriia</taxon>
        <taxon>Flavobacteriales</taxon>
        <taxon>Flavobacteriaceae</taxon>
        <taxon>Flaviramulus</taxon>
    </lineage>
</organism>
<dbReference type="AlphaFoldDB" id="A0A1K2I9X9"/>
<name>A0A1K2I9X9_9FLAO</name>
<evidence type="ECO:0000256" key="1">
    <source>
        <dbReference type="SAM" id="SignalP"/>
    </source>
</evidence>
<dbReference type="Gene3D" id="3.40.390.10">
    <property type="entry name" value="Collagenase (Catalytic Domain)"/>
    <property type="match status" value="1"/>
</dbReference>
<dbReference type="SUPFAM" id="SSF55486">
    <property type="entry name" value="Metalloproteases ('zincins'), catalytic domain"/>
    <property type="match status" value="1"/>
</dbReference>
<dbReference type="PROSITE" id="PS51257">
    <property type="entry name" value="PROKAR_LIPOPROTEIN"/>
    <property type="match status" value="1"/>
</dbReference>
<evidence type="ECO:0000313" key="3">
    <source>
        <dbReference type="Proteomes" id="UP000182544"/>
    </source>
</evidence>
<dbReference type="GO" id="GO:0008237">
    <property type="term" value="F:metallopeptidase activity"/>
    <property type="evidence" value="ECO:0007669"/>
    <property type="project" value="InterPro"/>
</dbReference>
<dbReference type="EMBL" id="FPKV01000001">
    <property type="protein sequence ID" value="SFZ89199.1"/>
    <property type="molecule type" value="Genomic_DNA"/>
</dbReference>
<protein>
    <recommendedName>
        <fullName evidence="4">Membrane metalloprotease</fullName>
    </recommendedName>
</protein>
<accession>A0A1K2I9X9</accession>
<sequence>MKFKILILTLLLVIITACSKDEATDGDTNNPNPTVNKALNRQATGSSANDLLSDNTFTSMIIEIVYVEGFEPSQTAIDNFVSFITNRTYKPDGITFEKRAISSPGESVYTINDIADIEKEQRKYYNTTDQIAVWAYFSDGKSDKDSDEDNTIVLGTAYWNTSFVIYEETVKGLSNGPLKPNRSLLETTVINHEFGHIFGLTNLGTALQSDHEDAEHPKHCNEESCLMYWATESARNISNMANMSSAPQLDSQCIADLQANGGR</sequence>
<dbReference type="Proteomes" id="UP000182544">
    <property type="component" value="Unassembled WGS sequence"/>
</dbReference>
<dbReference type="STRING" id="369401.SAMN05428642_10131"/>
<dbReference type="RefSeq" id="WP_072399535.1">
    <property type="nucleotide sequence ID" value="NZ_FPKV01000001.1"/>
</dbReference>
<dbReference type="OrthoDB" id="1121673at2"/>
<keyword evidence="3" id="KW-1185">Reference proteome</keyword>